<dbReference type="PROSITE" id="PS50850">
    <property type="entry name" value="MFS"/>
    <property type="match status" value="1"/>
</dbReference>
<keyword evidence="4 8" id="KW-1133">Transmembrane helix</keyword>
<feature type="region of interest" description="Disordered" evidence="7">
    <location>
        <begin position="1"/>
        <end position="51"/>
    </location>
</feature>
<protein>
    <recommendedName>
        <fullName evidence="9">Major facilitator superfamily (MFS) profile domain-containing protein</fullName>
    </recommendedName>
</protein>
<evidence type="ECO:0000256" key="2">
    <source>
        <dbReference type="ARBA" id="ARBA00022448"/>
    </source>
</evidence>
<keyword evidence="3 8" id="KW-0812">Transmembrane</keyword>
<evidence type="ECO:0000313" key="10">
    <source>
        <dbReference type="EMBL" id="SMQ54575.1"/>
    </source>
</evidence>
<evidence type="ECO:0000259" key="9">
    <source>
        <dbReference type="PROSITE" id="PS50850"/>
    </source>
</evidence>
<feature type="transmembrane region" description="Helical" evidence="8">
    <location>
        <begin position="184"/>
        <end position="203"/>
    </location>
</feature>
<evidence type="ECO:0000256" key="5">
    <source>
        <dbReference type="ARBA" id="ARBA00023136"/>
    </source>
</evidence>
<feature type="transmembrane region" description="Helical" evidence="8">
    <location>
        <begin position="130"/>
        <end position="153"/>
    </location>
</feature>
<feature type="transmembrane region" description="Helical" evidence="8">
    <location>
        <begin position="255"/>
        <end position="274"/>
    </location>
</feature>
<feature type="transmembrane region" description="Helical" evidence="8">
    <location>
        <begin position="415"/>
        <end position="437"/>
    </location>
</feature>
<organism evidence="10 11">
    <name type="scientific">Zymoseptoria tritici (strain ST99CH_3D7)</name>
    <dbReference type="NCBI Taxonomy" id="1276538"/>
    <lineage>
        <taxon>Eukaryota</taxon>
        <taxon>Fungi</taxon>
        <taxon>Dikarya</taxon>
        <taxon>Ascomycota</taxon>
        <taxon>Pezizomycotina</taxon>
        <taxon>Dothideomycetes</taxon>
        <taxon>Dothideomycetidae</taxon>
        <taxon>Mycosphaerellales</taxon>
        <taxon>Mycosphaerellaceae</taxon>
        <taxon>Zymoseptoria</taxon>
    </lineage>
</organism>
<evidence type="ECO:0000256" key="1">
    <source>
        <dbReference type="ARBA" id="ARBA00004141"/>
    </source>
</evidence>
<feature type="transmembrane region" description="Helical" evidence="8">
    <location>
        <begin position="286"/>
        <end position="306"/>
    </location>
</feature>
<feature type="transmembrane region" description="Helical" evidence="8">
    <location>
        <begin position="159"/>
        <end position="177"/>
    </location>
</feature>
<dbReference type="PANTHER" id="PTHR23501:SF187">
    <property type="entry name" value="MAJOR FACILITATOR SUPERFAMILY (MFS) PROFILE DOMAIN-CONTAINING PROTEIN"/>
    <property type="match status" value="1"/>
</dbReference>
<gene>
    <name evidence="10" type="ORF">ZT3D7_G9730</name>
</gene>
<proteinExistence type="predicted"/>
<dbReference type="AlphaFoldDB" id="A0A1X7S4L6"/>
<reference evidence="10 11" key="1">
    <citation type="submission" date="2016-06" db="EMBL/GenBank/DDBJ databases">
        <authorList>
            <person name="Kjaerup R.B."/>
            <person name="Dalgaard T.S."/>
            <person name="Juul-Madsen H.R."/>
        </authorList>
    </citation>
    <scope>NUCLEOTIDE SEQUENCE [LARGE SCALE GENOMIC DNA]</scope>
</reference>
<dbReference type="EMBL" id="LT853701">
    <property type="protein sequence ID" value="SMQ54575.1"/>
    <property type="molecule type" value="Genomic_DNA"/>
</dbReference>
<feature type="transmembrane region" description="Helical" evidence="8">
    <location>
        <begin position="390"/>
        <end position="409"/>
    </location>
</feature>
<dbReference type="SUPFAM" id="SSF103473">
    <property type="entry name" value="MFS general substrate transporter"/>
    <property type="match status" value="1"/>
</dbReference>
<evidence type="ECO:0000313" key="11">
    <source>
        <dbReference type="Proteomes" id="UP000215127"/>
    </source>
</evidence>
<evidence type="ECO:0000256" key="8">
    <source>
        <dbReference type="SAM" id="Phobius"/>
    </source>
</evidence>
<feature type="transmembrane region" description="Helical" evidence="8">
    <location>
        <begin position="96"/>
        <end position="118"/>
    </location>
</feature>
<feature type="transmembrane region" description="Helical" evidence="8">
    <location>
        <begin position="327"/>
        <end position="346"/>
    </location>
</feature>
<dbReference type="InterPro" id="IPR036259">
    <property type="entry name" value="MFS_trans_sf"/>
</dbReference>
<sequence>MAKAPMHQTFELDITKTASTKSASTISSEPDPSRVKDAAADDAPASSEQDNAPPKDIRFWMIIFSICLSSFLSALDISILSPALQTIASTLHSRDLFIWAVNAFLVTCTITSLVSAHISDLFGRRSVMMTSIMLFAMGSAVCGAAPSTAVLILGRAIQGIGSGGILTMSNLIICDIVPLRERSLYGGFINLAWTVATLFGPLIGAAFTQHISWRWMFWINLPASAIALAIVIKFLRLECPDQGTVRQRLACIDWYGSFLLTGSTSSMLLALSWAGSQYDWSSWPVLLPLLLGVLGMIGFVVLEAAMKTGDYALMPLRIFANRTSATIFALTFLHAMLIYWVIYFRSVYCQGALMVSPILYAVLGLPTSILTAPAGVFAGVVVAKTGKYRLFHFAGFGLIMIGLGLHLLLDADSPYGYVVGFQIPLALGFGVFLTSSLPAALASLAEEDAAVAVGFATSTRTFGYMWGIAIASAVFENRVETILSGSSDDVLKQALLHGQAFPNANKAFMSSLRGTPEVLTAVKDVYVASLRRVWEVALAFAALALLLCFLVRSLPLRKTLNTKYGVESKKAIASSSDA</sequence>
<keyword evidence="11" id="KW-1185">Reference proteome</keyword>
<dbReference type="Proteomes" id="UP000215127">
    <property type="component" value="Chromosome 10"/>
</dbReference>
<accession>A0A1X7S4L6</accession>
<dbReference type="InterPro" id="IPR020846">
    <property type="entry name" value="MFS_dom"/>
</dbReference>
<evidence type="ECO:0000256" key="7">
    <source>
        <dbReference type="SAM" id="MobiDB-lite"/>
    </source>
</evidence>
<dbReference type="PANTHER" id="PTHR23501">
    <property type="entry name" value="MAJOR FACILITATOR SUPERFAMILY"/>
    <property type="match status" value="1"/>
</dbReference>
<feature type="compositionally biased region" description="Low complexity" evidence="7">
    <location>
        <begin position="15"/>
        <end position="28"/>
    </location>
</feature>
<keyword evidence="5 8" id="KW-0472">Membrane</keyword>
<dbReference type="Pfam" id="PF07690">
    <property type="entry name" value="MFS_1"/>
    <property type="match status" value="1"/>
</dbReference>
<feature type="transmembrane region" description="Helical" evidence="8">
    <location>
        <begin position="215"/>
        <end position="235"/>
    </location>
</feature>
<feature type="transmembrane region" description="Helical" evidence="8">
    <location>
        <begin position="449"/>
        <end position="475"/>
    </location>
</feature>
<keyword evidence="6" id="KW-0325">Glycoprotein</keyword>
<keyword evidence="2" id="KW-0813">Transport</keyword>
<feature type="transmembrane region" description="Helical" evidence="8">
    <location>
        <begin position="59"/>
        <end position="84"/>
    </location>
</feature>
<evidence type="ECO:0000256" key="4">
    <source>
        <dbReference type="ARBA" id="ARBA00022989"/>
    </source>
</evidence>
<evidence type="ECO:0000256" key="3">
    <source>
        <dbReference type="ARBA" id="ARBA00022692"/>
    </source>
</evidence>
<comment type="subcellular location">
    <subcellularLocation>
        <location evidence="1">Membrane</location>
        <topology evidence="1">Multi-pass membrane protein</topology>
    </subcellularLocation>
</comment>
<dbReference type="GO" id="GO:0022857">
    <property type="term" value="F:transmembrane transporter activity"/>
    <property type="evidence" value="ECO:0007669"/>
    <property type="project" value="InterPro"/>
</dbReference>
<dbReference type="Gene3D" id="1.20.1720.10">
    <property type="entry name" value="Multidrug resistance protein D"/>
    <property type="match status" value="1"/>
</dbReference>
<feature type="transmembrane region" description="Helical" evidence="8">
    <location>
        <begin position="358"/>
        <end position="383"/>
    </location>
</feature>
<dbReference type="GO" id="GO:0005886">
    <property type="term" value="C:plasma membrane"/>
    <property type="evidence" value="ECO:0007669"/>
    <property type="project" value="TreeGrafter"/>
</dbReference>
<name>A0A1X7S4L6_ZYMT9</name>
<dbReference type="InterPro" id="IPR011701">
    <property type="entry name" value="MFS"/>
</dbReference>
<feature type="domain" description="Major facilitator superfamily (MFS) profile" evidence="9">
    <location>
        <begin position="62"/>
        <end position="556"/>
    </location>
</feature>
<feature type="transmembrane region" description="Helical" evidence="8">
    <location>
        <begin position="533"/>
        <end position="551"/>
    </location>
</feature>
<evidence type="ECO:0000256" key="6">
    <source>
        <dbReference type="ARBA" id="ARBA00023180"/>
    </source>
</evidence>